<organism evidence="1 2">
    <name type="scientific">Brevibacillus reuszeri</name>
    <dbReference type="NCBI Taxonomy" id="54915"/>
    <lineage>
        <taxon>Bacteria</taxon>
        <taxon>Bacillati</taxon>
        <taxon>Bacillota</taxon>
        <taxon>Bacilli</taxon>
        <taxon>Bacillales</taxon>
        <taxon>Paenibacillaceae</taxon>
        <taxon>Brevibacillus</taxon>
    </lineage>
</organism>
<reference evidence="1 2" key="1">
    <citation type="submission" date="2019-06" db="EMBL/GenBank/DDBJ databases">
        <title>Whole genome shotgun sequence of Brevibacillus reuszeri NBRC 15719.</title>
        <authorList>
            <person name="Hosoyama A."/>
            <person name="Uohara A."/>
            <person name="Ohji S."/>
            <person name="Ichikawa N."/>
        </authorList>
    </citation>
    <scope>NUCLEOTIDE SEQUENCE [LARGE SCALE GENOMIC DNA]</scope>
    <source>
        <strain evidence="1 2">NBRC 15719</strain>
    </source>
</reference>
<evidence type="ECO:0000313" key="2">
    <source>
        <dbReference type="Proteomes" id="UP000319578"/>
    </source>
</evidence>
<accession>A0ABQ0TFY1</accession>
<dbReference type="Proteomes" id="UP000319578">
    <property type="component" value="Unassembled WGS sequence"/>
</dbReference>
<protein>
    <recommendedName>
        <fullName evidence="3">Fe/B12 periplasmic-binding domain-containing protein</fullName>
    </recommendedName>
</protein>
<evidence type="ECO:0000313" key="1">
    <source>
        <dbReference type="EMBL" id="GED66796.1"/>
    </source>
</evidence>
<name>A0ABQ0TFY1_9BACL</name>
<dbReference type="RefSeq" id="WP_049739997.1">
    <property type="nucleotide sequence ID" value="NZ_BJON01000002.1"/>
</dbReference>
<dbReference type="Gene3D" id="3.40.50.1980">
    <property type="entry name" value="Nitrogenase molybdenum iron protein domain"/>
    <property type="match status" value="1"/>
</dbReference>
<dbReference type="EMBL" id="BJON01000002">
    <property type="protein sequence ID" value="GED66796.1"/>
    <property type="molecule type" value="Genomic_DNA"/>
</dbReference>
<gene>
    <name evidence="1" type="ORF">BRE01_04980</name>
</gene>
<sequence length="77" mass="8415">MYTTIRAKEQAVCCSAEEFATANAASVEVEKLQVWKSMPAVQQDHLFKVSARHWMMSGSIAEGKVIDDVVAAVTGKK</sequence>
<keyword evidence="2" id="KW-1185">Reference proteome</keyword>
<proteinExistence type="predicted"/>
<evidence type="ECO:0008006" key="3">
    <source>
        <dbReference type="Google" id="ProtNLM"/>
    </source>
</evidence>
<comment type="caution">
    <text evidence="1">The sequence shown here is derived from an EMBL/GenBank/DDBJ whole genome shotgun (WGS) entry which is preliminary data.</text>
</comment>